<feature type="domain" description="PNPLA" evidence="5">
    <location>
        <begin position="25"/>
        <end position="238"/>
    </location>
</feature>
<gene>
    <name evidence="6" type="ORF">CYD53_101594</name>
</gene>
<comment type="caution">
    <text evidence="6">The sequence shown here is derived from an EMBL/GenBank/DDBJ whole genome shotgun (WGS) entry which is preliminary data.</text>
</comment>
<feature type="short sequence motif" description="DGA/G" evidence="4">
    <location>
        <begin position="225"/>
        <end position="227"/>
    </location>
</feature>
<name>A0A2S4MQK7_9HYPH</name>
<dbReference type="InterPro" id="IPR021095">
    <property type="entry name" value="DUF3734"/>
</dbReference>
<dbReference type="InterPro" id="IPR016035">
    <property type="entry name" value="Acyl_Trfase/lysoPLipase"/>
</dbReference>
<dbReference type="GO" id="GO:0016042">
    <property type="term" value="P:lipid catabolic process"/>
    <property type="evidence" value="ECO:0007669"/>
    <property type="project" value="UniProtKB-UniRule"/>
</dbReference>
<organism evidence="6 7">
    <name type="scientific">Bosea psychrotolerans</name>
    <dbReference type="NCBI Taxonomy" id="1871628"/>
    <lineage>
        <taxon>Bacteria</taxon>
        <taxon>Pseudomonadati</taxon>
        <taxon>Pseudomonadota</taxon>
        <taxon>Alphaproteobacteria</taxon>
        <taxon>Hyphomicrobiales</taxon>
        <taxon>Boseaceae</taxon>
        <taxon>Bosea</taxon>
    </lineage>
</organism>
<dbReference type="PANTHER" id="PTHR14226:SF57">
    <property type="entry name" value="BLR7027 PROTEIN"/>
    <property type="match status" value="1"/>
</dbReference>
<proteinExistence type="predicted"/>
<feature type="active site" description="Nucleophile" evidence="4">
    <location>
        <position position="58"/>
    </location>
</feature>
<dbReference type="Pfam" id="PF12536">
    <property type="entry name" value="DUF3734"/>
    <property type="match status" value="1"/>
</dbReference>
<keyword evidence="1 4" id="KW-0378">Hydrolase</keyword>
<keyword evidence="3 4" id="KW-0443">Lipid metabolism</keyword>
<feature type="short sequence motif" description="GXSXG" evidence="4">
    <location>
        <begin position="56"/>
        <end position="60"/>
    </location>
</feature>
<dbReference type="RefSeq" id="WP_103716591.1">
    <property type="nucleotide sequence ID" value="NZ_PQFZ01000001.1"/>
</dbReference>
<dbReference type="CDD" id="cd07209">
    <property type="entry name" value="Pat_hypo_Ecoli_Z1214_like"/>
    <property type="match status" value="1"/>
</dbReference>
<evidence type="ECO:0000256" key="3">
    <source>
        <dbReference type="ARBA" id="ARBA00023098"/>
    </source>
</evidence>
<dbReference type="InterPro" id="IPR050301">
    <property type="entry name" value="NTE"/>
</dbReference>
<dbReference type="SUPFAM" id="SSF52151">
    <property type="entry name" value="FabD/lysophospholipase-like"/>
    <property type="match status" value="1"/>
</dbReference>
<dbReference type="PROSITE" id="PS51635">
    <property type="entry name" value="PNPLA"/>
    <property type="match status" value="1"/>
</dbReference>
<dbReference type="Gene3D" id="3.40.1090.10">
    <property type="entry name" value="Cytosolic phospholipase A2 catalytic domain"/>
    <property type="match status" value="2"/>
</dbReference>
<evidence type="ECO:0000256" key="1">
    <source>
        <dbReference type="ARBA" id="ARBA00022801"/>
    </source>
</evidence>
<evidence type="ECO:0000256" key="4">
    <source>
        <dbReference type="PROSITE-ProRule" id="PRU01161"/>
    </source>
</evidence>
<keyword evidence="7" id="KW-1185">Reference proteome</keyword>
<evidence type="ECO:0000259" key="5">
    <source>
        <dbReference type="PROSITE" id="PS51635"/>
    </source>
</evidence>
<evidence type="ECO:0000313" key="7">
    <source>
        <dbReference type="Proteomes" id="UP000236919"/>
    </source>
</evidence>
<dbReference type="InterPro" id="IPR002641">
    <property type="entry name" value="PNPLA_dom"/>
</dbReference>
<dbReference type="Pfam" id="PF01734">
    <property type="entry name" value="Patatin"/>
    <property type="match status" value="1"/>
</dbReference>
<dbReference type="OrthoDB" id="9807112at2"/>
<feature type="short sequence motif" description="GXGXXG" evidence="4">
    <location>
        <begin position="29"/>
        <end position="34"/>
    </location>
</feature>
<dbReference type="AlphaFoldDB" id="A0A2S4MQK7"/>
<dbReference type="EMBL" id="PQFZ01000001">
    <property type="protein sequence ID" value="POR57068.1"/>
    <property type="molecule type" value="Genomic_DNA"/>
</dbReference>
<reference evidence="6 7" key="1">
    <citation type="submission" date="2018-01" db="EMBL/GenBank/DDBJ databases">
        <title>Genomic Encyclopedia of Type Strains, Phase III (KMG-III): the genomes of soil and plant-associated and newly described type strains.</title>
        <authorList>
            <person name="Whitman W."/>
        </authorList>
    </citation>
    <scope>NUCLEOTIDE SEQUENCE [LARGE SCALE GENOMIC DNA]</scope>
    <source>
        <strain evidence="6 7">1131</strain>
    </source>
</reference>
<evidence type="ECO:0000313" key="6">
    <source>
        <dbReference type="EMBL" id="POR57068.1"/>
    </source>
</evidence>
<dbReference type="PANTHER" id="PTHR14226">
    <property type="entry name" value="NEUROPATHY TARGET ESTERASE/SWISS CHEESE D.MELANOGASTER"/>
    <property type="match status" value="1"/>
</dbReference>
<keyword evidence="2 4" id="KW-0442">Lipid degradation</keyword>
<dbReference type="Proteomes" id="UP000236919">
    <property type="component" value="Unassembled WGS sequence"/>
</dbReference>
<evidence type="ECO:0000256" key="2">
    <source>
        <dbReference type="ARBA" id="ARBA00022963"/>
    </source>
</evidence>
<feature type="active site" description="Proton acceptor" evidence="4">
    <location>
        <position position="225"/>
    </location>
</feature>
<protein>
    <submittedName>
        <fullName evidence="6">NTE family protein</fullName>
    </submittedName>
</protein>
<accession>A0A2S4MQK7</accession>
<dbReference type="GO" id="GO:0016787">
    <property type="term" value="F:hydrolase activity"/>
    <property type="evidence" value="ECO:0007669"/>
    <property type="project" value="UniProtKB-UniRule"/>
</dbReference>
<sequence>MNSPRTALRKSHRGLARPDFDQIVLVLQGGGALGSYQSGVYQALEEANLEVDWIVGVSIGAINAALIAGTPPGNRIAKLRTFWDEVASQPWCTAWLAALPADVIGSRAIRAWLGHLSAVSAAAAGVRSMFSPRLLPAWLWPTGCDGAISLYDATPLKESLSRYVDFDRINAGSMRFSVGAVNIRTGNFGYFDTASHDIRLEHVLASAALPPMFAPVEVDGEFYWDGGVVSNTPLQWAVEAEPHRDSLVFQVDVWNTRGDYPSDLAETMTRQNEIQYASRTRAGSNAFRQMQRLKNTVSLALAELPSDVSDLPTIQRLHKQVDRKLFRIVQLIYHARPHLGATKDFAFSASNINEHWDTGYHDAVRTLRHPEALTRPELEVAEGVATFDVAIDGRL</sequence>